<protein>
    <submittedName>
        <fullName evidence="2">Uncharacterized protein</fullName>
    </submittedName>
</protein>
<dbReference type="PANTHER" id="PTHR35701:SF1">
    <property type="entry name" value="OS11G0148400 PROTEIN"/>
    <property type="match status" value="1"/>
</dbReference>
<dbReference type="Proteomes" id="UP001642360">
    <property type="component" value="Unassembled WGS sequence"/>
</dbReference>
<evidence type="ECO:0000313" key="2">
    <source>
        <dbReference type="EMBL" id="CAK9160130.1"/>
    </source>
</evidence>
<dbReference type="EMBL" id="CAUOFW020003469">
    <property type="protein sequence ID" value="CAK9160130.1"/>
    <property type="molecule type" value="Genomic_DNA"/>
</dbReference>
<evidence type="ECO:0000256" key="1">
    <source>
        <dbReference type="SAM" id="MobiDB-lite"/>
    </source>
</evidence>
<feature type="compositionally biased region" description="Acidic residues" evidence="1">
    <location>
        <begin position="1"/>
        <end position="14"/>
    </location>
</feature>
<accession>A0ABC8SST1</accession>
<sequence>MAETKAEDDDDESFGDFTFASFPSDPTFHSKSDLIKGPKSIATDNNDDDEWGDFVEHPLGSSALFQTLSRLNISEPSKPFDRFGFFSDQSAKPSQPVESTRDELALSRFELEKKIQAQWVKPKGALPLSIFGDVEEEEEEPSGGVDPLAGNDKGSFSVVANGRNGLNVSTRAGFDDIIANVYNQNQQIKAENRSNCNSNGLNLNPNNVHANTNGSILNLAGLNSISDPVGGKNDIDIMTNMYKNGQQTNTESGFNLNSNGSDLDLNTLSSAGSGLNSDINGLNSNSNEQRSNVGGSNLDFNGFNNNLNAQSSTLGWMNLDFNGLDSYSEEQDLDTNLPSTNVKGLNLEFSGQQFNSDSGGGNEEFDAVDDGWEFKAAYSDSKNGDENAEGHVLFELTEFRGQLEIGQELQADIF</sequence>
<feature type="region of interest" description="Disordered" evidence="1">
    <location>
        <begin position="1"/>
        <end position="53"/>
    </location>
</feature>
<keyword evidence="3" id="KW-1185">Reference proteome</keyword>
<comment type="caution">
    <text evidence="2">The sequence shown here is derived from an EMBL/GenBank/DDBJ whole genome shotgun (WGS) entry which is preliminary data.</text>
</comment>
<dbReference type="PANTHER" id="PTHR35701">
    <property type="entry name" value="OS11G0148400 PROTEIN"/>
    <property type="match status" value="1"/>
</dbReference>
<gene>
    <name evidence="2" type="ORF">ILEXP_LOCUS28862</name>
</gene>
<dbReference type="AlphaFoldDB" id="A0ABC8SST1"/>
<reference evidence="2 3" key="1">
    <citation type="submission" date="2024-02" db="EMBL/GenBank/DDBJ databases">
        <authorList>
            <person name="Vignale AGUSTIN F."/>
            <person name="Sosa J E."/>
            <person name="Modenutti C."/>
        </authorList>
    </citation>
    <scope>NUCLEOTIDE SEQUENCE [LARGE SCALE GENOMIC DNA]</scope>
</reference>
<proteinExistence type="predicted"/>
<name>A0ABC8SST1_9AQUA</name>
<evidence type="ECO:0000313" key="3">
    <source>
        <dbReference type="Proteomes" id="UP001642360"/>
    </source>
</evidence>
<organism evidence="2 3">
    <name type="scientific">Ilex paraguariensis</name>
    <name type="common">yerba mate</name>
    <dbReference type="NCBI Taxonomy" id="185542"/>
    <lineage>
        <taxon>Eukaryota</taxon>
        <taxon>Viridiplantae</taxon>
        <taxon>Streptophyta</taxon>
        <taxon>Embryophyta</taxon>
        <taxon>Tracheophyta</taxon>
        <taxon>Spermatophyta</taxon>
        <taxon>Magnoliopsida</taxon>
        <taxon>eudicotyledons</taxon>
        <taxon>Gunneridae</taxon>
        <taxon>Pentapetalae</taxon>
        <taxon>asterids</taxon>
        <taxon>campanulids</taxon>
        <taxon>Aquifoliales</taxon>
        <taxon>Aquifoliaceae</taxon>
        <taxon>Ilex</taxon>
    </lineage>
</organism>